<proteinExistence type="predicted"/>
<dbReference type="Proteomes" id="UP000253426">
    <property type="component" value="Unassembled WGS sequence"/>
</dbReference>
<dbReference type="AlphaFoldDB" id="A0A366HNU8"/>
<sequence>MNILSSYEIDRCDYVCANGFSFTAVRVDETDVPDQAAAKEMVANLGRQFGNVFIMGVRRATRGWSFYYPEKTVPFPREVQATNWDKLPWTRQQLSA</sequence>
<gene>
    <name evidence="1" type="ORF">DES53_103187</name>
</gene>
<evidence type="ECO:0000313" key="2">
    <source>
        <dbReference type="Proteomes" id="UP000253426"/>
    </source>
</evidence>
<organism evidence="1 2">
    <name type="scientific">Roseimicrobium gellanilyticum</name>
    <dbReference type="NCBI Taxonomy" id="748857"/>
    <lineage>
        <taxon>Bacteria</taxon>
        <taxon>Pseudomonadati</taxon>
        <taxon>Verrucomicrobiota</taxon>
        <taxon>Verrucomicrobiia</taxon>
        <taxon>Verrucomicrobiales</taxon>
        <taxon>Verrucomicrobiaceae</taxon>
        <taxon>Roseimicrobium</taxon>
    </lineage>
</organism>
<dbReference type="RefSeq" id="WP_113958321.1">
    <property type="nucleotide sequence ID" value="NZ_QNRR01000003.1"/>
</dbReference>
<reference evidence="1 2" key="1">
    <citation type="submission" date="2018-06" db="EMBL/GenBank/DDBJ databases">
        <title>Genomic Encyclopedia of Type Strains, Phase IV (KMG-IV): sequencing the most valuable type-strain genomes for metagenomic binning, comparative biology and taxonomic classification.</title>
        <authorList>
            <person name="Goeker M."/>
        </authorList>
    </citation>
    <scope>NUCLEOTIDE SEQUENCE [LARGE SCALE GENOMIC DNA]</scope>
    <source>
        <strain evidence="1 2">DSM 25532</strain>
    </source>
</reference>
<keyword evidence="2" id="KW-1185">Reference proteome</keyword>
<accession>A0A366HNU8</accession>
<name>A0A366HNU8_9BACT</name>
<comment type="caution">
    <text evidence="1">The sequence shown here is derived from an EMBL/GenBank/DDBJ whole genome shotgun (WGS) entry which is preliminary data.</text>
</comment>
<protein>
    <submittedName>
        <fullName evidence="1">Uncharacterized protein</fullName>
    </submittedName>
</protein>
<dbReference type="EMBL" id="QNRR01000003">
    <property type="protein sequence ID" value="RBP45190.1"/>
    <property type="molecule type" value="Genomic_DNA"/>
</dbReference>
<evidence type="ECO:0000313" key="1">
    <source>
        <dbReference type="EMBL" id="RBP45190.1"/>
    </source>
</evidence>